<keyword evidence="5 6" id="KW-0732">Signal</keyword>
<dbReference type="AlphaFoldDB" id="A0AAP0RPV4"/>
<evidence type="ECO:0000256" key="2">
    <source>
        <dbReference type="ARBA" id="ARBA00005581"/>
    </source>
</evidence>
<dbReference type="InterPro" id="IPR010264">
    <property type="entry name" value="Self-incomp_S1"/>
</dbReference>
<dbReference type="GO" id="GO:0060320">
    <property type="term" value="P:rejection of self pollen"/>
    <property type="evidence" value="ECO:0007669"/>
    <property type="project" value="UniProtKB-KW"/>
</dbReference>
<gene>
    <name evidence="7" type="ORF">L1049_013785</name>
</gene>
<feature type="chain" id="PRO_5042665240" description="S-protein homolog" evidence="6">
    <location>
        <begin position="30"/>
        <end position="157"/>
    </location>
</feature>
<evidence type="ECO:0000256" key="3">
    <source>
        <dbReference type="ARBA" id="ARBA00022471"/>
    </source>
</evidence>
<reference evidence="7 8" key="1">
    <citation type="journal article" date="2024" name="Plant J.">
        <title>Genome sequences and population genomics reveal climatic adaptation and genomic divergence between two closely related sweetgum species.</title>
        <authorList>
            <person name="Xu W.Q."/>
            <person name="Ren C.Q."/>
            <person name="Zhang X.Y."/>
            <person name="Comes H.P."/>
            <person name="Liu X.H."/>
            <person name="Li Y.G."/>
            <person name="Kettle C.J."/>
            <person name="Jalonen R."/>
            <person name="Gaisberger H."/>
            <person name="Ma Y.Z."/>
            <person name="Qiu Y.X."/>
        </authorList>
    </citation>
    <scope>NUCLEOTIDE SEQUENCE [LARGE SCALE GENOMIC DNA]</scope>
    <source>
        <strain evidence="7">Hangzhou</strain>
    </source>
</reference>
<evidence type="ECO:0000256" key="6">
    <source>
        <dbReference type="RuleBase" id="RU367044"/>
    </source>
</evidence>
<keyword evidence="4 6" id="KW-0964">Secreted</keyword>
<comment type="subcellular location">
    <subcellularLocation>
        <location evidence="1 6">Secreted</location>
    </subcellularLocation>
</comment>
<proteinExistence type="inferred from homology"/>
<evidence type="ECO:0000256" key="5">
    <source>
        <dbReference type="ARBA" id="ARBA00022729"/>
    </source>
</evidence>
<evidence type="ECO:0000256" key="1">
    <source>
        <dbReference type="ARBA" id="ARBA00004613"/>
    </source>
</evidence>
<dbReference type="GO" id="GO:0005576">
    <property type="term" value="C:extracellular region"/>
    <property type="evidence" value="ECO:0007669"/>
    <property type="project" value="UniProtKB-SubCell"/>
</dbReference>
<keyword evidence="3 6" id="KW-0713">Self-incompatibility</keyword>
<feature type="signal peptide" evidence="6">
    <location>
        <begin position="1"/>
        <end position="29"/>
    </location>
</feature>
<keyword evidence="8" id="KW-1185">Reference proteome</keyword>
<accession>A0AAP0RPV4</accession>
<comment type="caution">
    <text evidence="7">The sequence shown here is derived from an EMBL/GenBank/DDBJ whole genome shotgun (WGS) entry which is preliminary data.</text>
</comment>
<evidence type="ECO:0000313" key="7">
    <source>
        <dbReference type="EMBL" id="KAK9280100.1"/>
    </source>
</evidence>
<evidence type="ECO:0000313" key="8">
    <source>
        <dbReference type="Proteomes" id="UP001415857"/>
    </source>
</evidence>
<dbReference type="PANTHER" id="PTHR31232">
    <property type="match status" value="1"/>
</dbReference>
<sequence length="157" mass="19044">MGTFGFNNRSLVVFVLVALSFRQYSQVSGLLLSKVRVTLINQLESEQSLTLHCRSKDDDLGRHVIPFMHAYEWKFYVNFWGTTLFWCNFWWRDADGTLIDGSFKIYEYERDEDICFNMCVWGIHENGLLLYHKFVDKWEKLYRWPMPEKRRRRKRIP</sequence>
<dbReference type="Pfam" id="PF05938">
    <property type="entry name" value="Self-incomp_S1"/>
    <property type="match status" value="1"/>
</dbReference>
<dbReference type="EMBL" id="JBBPBK010000008">
    <property type="protein sequence ID" value="KAK9280100.1"/>
    <property type="molecule type" value="Genomic_DNA"/>
</dbReference>
<name>A0AAP0RPV4_LIQFO</name>
<protein>
    <recommendedName>
        <fullName evidence="6">S-protein homolog</fullName>
    </recommendedName>
</protein>
<evidence type="ECO:0000256" key="4">
    <source>
        <dbReference type="ARBA" id="ARBA00022525"/>
    </source>
</evidence>
<organism evidence="7 8">
    <name type="scientific">Liquidambar formosana</name>
    <name type="common">Formosan gum</name>
    <dbReference type="NCBI Taxonomy" id="63359"/>
    <lineage>
        <taxon>Eukaryota</taxon>
        <taxon>Viridiplantae</taxon>
        <taxon>Streptophyta</taxon>
        <taxon>Embryophyta</taxon>
        <taxon>Tracheophyta</taxon>
        <taxon>Spermatophyta</taxon>
        <taxon>Magnoliopsida</taxon>
        <taxon>eudicotyledons</taxon>
        <taxon>Gunneridae</taxon>
        <taxon>Pentapetalae</taxon>
        <taxon>Saxifragales</taxon>
        <taxon>Altingiaceae</taxon>
        <taxon>Liquidambar</taxon>
    </lineage>
</organism>
<dbReference type="PANTHER" id="PTHR31232:SF155">
    <property type="entry name" value="PLANT SELF-INCOMPATIBILITY PROTEIN S1 FAMILY"/>
    <property type="match status" value="1"/>
</dbReference>
<comment type="similarity">
    <text evidence="2 6">Belongs to the plant self-incompatibility (S1) protein family.</text>
</comment>
<dbReference type="Proteomes" id="UP001415857">
    <property type="component" value="Unassembled WGS sequence"/>
</dbReference>